<accession>A0A1T4W2E5</accession>
<dbReference type="AlphaFoldDB" id="A0A1T4W2E5"/>
<dbReference type="Proteomes" id="UP000189733">
    <property type="component" value="Unassembled WGS sequence"/>
</dbReference>
<name>A0A1T4W2E5_9BACT</name>
<dbReference type="RefSeq" id="WP_078684657.1">
    <property type="nucleotide sequence ID" value="NZ_FUYA01000004.1"/>
</dbReference>
<protein>
    <submittedName>
        <fullName evidence="1">Phage tail assembly chaperone protein, E, or 41 or 14</fullName>
    </submittedName>
</protein>
<evidence type="ECO:0000313" key="2">
    <source>
        <dbReference type="Proteomes" id="UP000189733"/>
    </source>
</evidence>
<dbReference type="InterPro" id="IPR019289">
    <property type="entry name" value="Phage_tail_E/E"/>
</dbReference>
<organism evidence="1 2">
    <name type="scientific">Desulfobaculum bizertense DSM 18034</name>
    <dbReference type="NCBI Taxonomy" id="1121442"/>
    <lineage>
        <taxon>Bacteria</taxon>
        <taxon>Pseudomonadati</taxon>
        <taxon>Thermodesulfobacteriota</taxon>
        <taxon>Desulfovibrionia</taxon>
        <taxon>Desulfovibrionales</taxon>
        <taxon>Desulfovibrionaceae</taxon>
        <taxon>Desulfobaculum</taxon>
    </lineage>
</organism>
<keyword evidence="2" id="KW-1185">Reference proteome</keyword>
<dbReference type="Pfam" id="PF10109">
    <property type="entry name" value="Phage_TAC_7"/>
    <property type="match status" value="1"/>
</dbReference>
<dbReference type="EMBL" id="FUYA01000004">
    <property type="protein sequence ID" value="SKA70871.1"/>
    <property type="molecule type" value="Genomic_DNA"/>
</dbReference>
<reference evidence="1 2" key="1">
    <citation type="submission" date="2017-02" db="EMBL/GenBank/DDBJ databases">
        <authorList>
            <person name="Peterson S.W."/>
        </authorList>
    </citation>
    <scope>NUCLEOTIDE SEQUENCE [LARGE SCALE GENOMIC DNA]</scope>
    <source>
        <strain evidence="1 2">DSM 18034</strain>
    </source>
</reference>
<sequence length="80" mass="8990">MSVEITLSEAVTAKGVVYEALTMREPRVRDSLNADKFKGSDGEKEVRMFASLCEVPPEVFYDMTLPDFKKVQDAFSGFFS</sequence>
<proteinExistence type="predicted"/>
<dbReference type="STRING" id="1121442.SAMN02745702_01353"/>
<dbReference type="OrthoDB" id="5459933at2"/>
<evidence type="ECO:0000313" key="1">
    <source>
        <dbReference type="EMBL" id="SKA70871.1"/>
    </source>
</evidence>
<gene>
    <name evidence="1" type="ORF">SAMN02745702_01353</name>
</gene>